<dbReference type="AlphaFoldDB" id="A0A180GS99"/>
<protein>
    <submittedName>
        <fullName evidence="2 3">Uncharacterized protein</fullName>
    </submittedName>
</protein>
<feature type="region of interest" description="Disordered" evidence="1">
    <location>
        <begin position="252"/>
        <end position="271"/>
    </location>
</feature>
<evidence type="ECO:0000313" key="2">
    <source>
        <dbReference type="EMBL" id="OAV95162.1"/>
    </source>
</evidence>
<dbReference type="PANTHER" id="PTHR33069:SF3">
    <property type="entry name" value="DYNEIN HEAVY CHAIN TAIL DOMAIN-CONTAINING PROTEIN"/>
    <property type="match status" value="1"/>
</dbReference>
<dbReference type="PANTHER" id="PTHR33069">
    <property type="entry name" value="CHROMOSOME 7, WHOLE GENOME SHOTGUN SEQUENCE-RELATED"/>
    <property type="match status" value="1"/>
</dbReference>
<evidence type="ECO:0000313" key="4">
    <source>
        <dbReference type="Proteomes" id="UP000005240"/>
    </source>
</evidence>
<sequence>MFLVSSSFTYIPSRMITQSYGGGTKTGLFSLNPDLAIQAVSDLNDKFMGIHNFPTQVNAPPVIFGWVQVRTKLREKLVSFLFPTFSQQVTALAEAVLDLSDSSTEPISKLKLVVEVVSVLGSTMEQLTSCLPFIHPAGLHPRYVSHDKDFKKLKAFITHGLVGRIYEATEDACGLFRSSLAVIEQLGHSLEDQAPSRTKLLTMKASCLESIDQVKQFVDKSEVDIIRDRWQSNIASMSKTLDSFLELASAQSPQDTWSESRTANEDDDEDDTLCEASQVHGPSENEVEKSTIAIVKLGRSGFTKLLRLLSNKHIFTIVTNLPSKELHAFSISADLVSKRIGEMVEILCKGYLTEESRARGMTAMRRSISDLLNAPNVMLPIIKILVPLRAKPDQPSPMIHLKPWFYQWKKHFFLAIQNFLEAGGFDEDF</sequence>
<proteinExistence type="predicted"/>
<dbReference type="EnsemblFungi" id="PTTG_12165-t43_2">
    <property type="protein sequence ID" value="PTTG_12165-t43_2-p1"/>
    <property type="gene ID" value="PTTG_12165"/>
</dbReference>
<feature type="compositionally biased region" description="Polar residues" evidence="1">
    <location>
        <begin position="252"/>
        <end position="261"/>
    </location>
</feature>
<reference evidence="2" key="2">
    <citation type="submission" date="2016-05" db="EMBL/GenBank/DDBJ databases">
        <title>Comparative analysis highlights variable genome content of wheat rusts and divergence of the mating loci.</title>
        <authorList>
            <person name="Cuomo C.A."/>
            <person name="Bakkeren G."/>
            <person name="Szabo L."/>
            <person name="Khalil H."/>
            <person name="Joly D."/>
            <person name="Goldberg J."/>
            <person name="Young S."/>
            <person name="Zeng Q."/>
            <person name="Fellers J."/>
        </authorList>
    </citation>
    <scope>NUCLEOTIDE SEQUENCE [LARGE SCALE GENOMIC DNA]</scope>
    <source>
        <strain evidence="2">1-1 BBBD Race 1</strain>
    </source>
</reference>
<name>A0A180GS99_PUCT1</name>
<dbReference type="EMBL" id="ADAS02000032">
    <property type="protein sequence ID" value="OAV95162.1"/>
    <property type="molecule type" value="Genomic_DNA"/>
</dbReference>
<organism evidence="2">
    <name type="scientific">Puccinia triticina (isolate 1-1 / race 1 (BBBD))</name>
    <name type="common">Brown leaf rust fungus</name>
    <dbReference type="NCBI Taxonomy" id="630390"/>
    <lineage>
        <taxon>Eukaryota</taxon>
        <taxon>Fungi</taxon>
        <taxon>Dikarya</taxon>
        <taxon>Basidiomycota</taxon>
        <taxon>Pucciniomycotina</taxon>
        <taxon>Pucciniomycetes</taxon>
        <taxon>Pucciniales</taxon>
        <taxon>Pucciniaceae</taxon>
        <taxon>Puccinia</taxon>
    </lineage>
</organism>
<keyword evidence="4" id="KW-1185">Reference proteome</keyword>
<dbReference type="VEuPathDB" id="FungiDB:PTTG_12165"/>
<evidence type="ECO:0000313" key="3">
    <source>
        <dbReference type="EnsemblFungi" id="PTTG_12165-t43_2-p1"/>
    </source>
</evidence>
<evidence type="ECO:0000256" key="1">
    <source>
        <dbReference type="SAM" id="MobiDB-lite"/>
    </source>
</evidence>
<dbReference type="Proteomes" id="UP000005240">
    <property type="component" value="Unassembled WGS sequence"/>
</dbReference>
<reference evidence="2" key="1">
    <citation type="submission" date="2009-11" db="EMBL/GenBank/DDBJ databases">
        <authorList>
            <consortium name="The Broad Institute Genome Sequencing Platform"/>
            <person name="Ward D."/>
            <person name="Feldgarden M."/>
            <person name="Earl A."/>
            <person name="Young S.K."/>
            <person name="Zeng Q."/>
            <person name="Koehrsen M."/>
            <person name="Alvarado L."/>
            <person name="Berlin A."/>
            <person name="Bochicchio J."/>
            <person name="Borenstein D."/>
            <person name="Chapman S.B."/>
            <person name="Chen Z."/>
            <person name="Engels R."/>
            <person name="Freedman E."/>
            <person name="Gellesch M."/>
            <person name="Goldberg J."/>
            <person name="Griggs A."/>
            <person name="Gujja S."/>
            <person name="Heilman E."/>
            <person name="Heiman D."/>
            <person name="Hepburn T."/>
            <person name="Howarth C."/>
            <person name="Jen D."/>
            <person name="Larson L."/>
            <person name="Lewis B."/>
            <person name="Mehta T."/>
            <person name="Park D."/>
            <person name="Pearson M."/>
            <person name="Roberts A."/>
            <person name="Saif S."/>
            <person name="Shea T."/>
            <person name="Shenoy N."/>
            <person name="Sisk P."/>
            <person name="Stolte C."/>
            <person name="Sykes S."/>
            <person name="Thomson T."/>
            <person name="Walk T."/>
            <person name="White J."/>
            <person name="Yandava C."/>
            <person name="Izard J."/>
            <person name="Baranova O.V."/>
            <person name="Blanton J.M."/>
            <person name="Tanner A.C."/>
            <person name="Dewhirst F.E."/>
            <person name="Haas B."/>
            <person name="Nusbaum C."/>
            <person name="Birren B."/>
        </authorList>
    </citation>
    <scope>NUCLEOTIDE SEQUENCE [LARGE SCALE GENOMIC DNA]</scope>
    <source>
        <strain evidence="2">1-1 BBBD Race 1</strain>
    </source>
</reference>
<reference evidence="3" key="4">
    <citation type="submission" date="2025-05" db="UniProtKB">
        <authorList>
            <consortium name="EnsemblFungi"/>
        </authorList>
    </citation>
    <scope>IDENTIFICATION</scope>
    <source>
        <strain evidence="3">isolate 1-1 / race 1 (BBBD)</strain>
    </source>
</reference>
<accession>A0A180GS99</accession>
<gene>
    <name evidence="2" type="ORF">PTTG_12165</name>
</gene>
<reference evidence="3 4" key="3">
    <citation type="journal article" date="2017" name="G3 (Bethesda)">
        <title>Comparative analysis highlights variable genome content of wheat rusts and divergence of the mating loci.</title>
        <authorList>
            <person name="Cuomo C.A."/>
            <person name="Bakkeren G."/>
            <person name="Khalil H.B."/>
            <person name="Panwar V."/>
            <person name="Joly D."/>
            <person name="Linning R."/>
            <person name="Sakthikumar S."/>
            <person name="Song X."/>
            <person name="Adiconis X."/>
            <person name="Fan L."/>
            <person name="Goldberg J.M."/>
            <person name="Levin J.Z."/>
            <person name="Young S."/>
            <person name="Zeng Q."/>
            <person name="Anikster Y."/>
            <person name="Bruce M."/>
            <person name="Wang M."/>
            <person name="Yin C."/>
            <person name="McCallum B."/>
            <person name="Szabo L.J."/>
            <person name="Hulbert S."/>
            <person name="Chen X."/>
            <person name="Fellers J.P."/>
        </authorList>
    </citation>
    <scope>NUCLEOTIDE SEQUENCE</scope>
    <source>
        <strain evidence="4">Isolate 1-1 / race 1 (BBBD)</strain>
        <strain evidence="3">isolate 1-1 / race 1 (BBBD)</strain>
    </source>
</reference>